<dbReference type="InterPro" id="IPR034706">
    <property type="entry name" value="CpoB"/>
</dbReference>
<protein>
    <recommendedName>
        <fullName evidence="1">Cell division coordinator CpoB</fullName>
    </recommendedName>
</protein>
<keyword evidence="1" id="KW-0131">Cell cycle</keyword>
<keyword evidence="1" id="KW-0732">Signal</keyword>
<dbReference type="InterPro" id="IPR014162">
    <property type="entry name" value="CpoB_C"/>
</dbReference>
<proteinExistence type="inferred from homology"/>
<organism evidence="5 6">
    <name type="scientific">Aliidiomarina haloalkalitolerans</name>
    <dbReference type="NCBI Taxonomy" id="859059"/>
    <lineage>
        <taxon>Bacteria</taxon>
        <taxon>Pseudomonadati</taxon>
        <taxon>Pseudomonadota</taxon>
        <taxon>Gammaproteobacteria</taxon>
        <taxon>Alteromonadales</taxon>
        <taxon>Idiomarinaceae</taxon>
        <taxon>Aliidiomarina</taxon>
    </lineage>
</organism>
<dbReference type="RefSeq" id="WP_126794666.1">
    <property type="nucleotide sequence ID" value="NZ_PIPI01000013.1"/>
</dbReference>
<feature type="signal peptide" evidence="1">
    <location>
        <begin position="1"/>
        <end position="21"/>
    </location>
</feature>
<evidence type="ECO:0000256" key="3">
    <source>
        <dbReference type="SAM" id="MobiDB-lite"/>
    </source>
</evidence>
<gene>
    <name evidence="5" type="primary">ygbF</name>
    <name evidence="1" type="synonym">cpoB</name>
    <name evidence="5" type="ORF">CWE06_12105</name>
</gene>
<dbReference type="EMBL" id="PIPI01000013">
    <property type="protein sequence ID" value="RUO18045.1"/>
    <property type="molecule type" value="Genomic_DNA"/>
</dbReference>
<comment type="function">
    <text evidence="1">Mediates coordination of peptidoglycan synthesis and outer membrane constriction during cell division.</text>
</comment>
<dbReference type="InterPro" id="IPR011990">
    <property type="entry name" value="TPR-like_helical_dom_sf"/>
</dbReference>
<name>A0A432VPH4_9GAMM</name>
<keyword evidence="6" id="KW-1185">Reference proteome</keyword>
<dbReference type="Gene3D" id="1.25.40.10">
    <property type="entry name" value="Tetratricopeptide repeat domain"/>
    <property type="match status" value="1"/>
</dbReference>
<dbReference type="PROSITE" id="PS50005">
    <property type="entry name" value="TPR"/>
    <property type="match status" value="1"/>
</dbReference>
<dbReference type="NCBIfam" id="TIGR02795">
    <property type="entry name" value="tol_pal_ybgF"/>
    <property type="match status" value="1"/>
</dbReference>
<dbReference type="Pfam" id="PF16331">
    <property type="entry name" value="TolA_bind_tri"/>
    <property type="match status" value="1"/>
</dbReference>
<dbReference type="SUPFAM" id="SSF48452">
    <property type="entry name" value="TPR-like"/>
    <property type="match status" value="1"/>
</dbReference>
<dbReference type="Pfam" id="PF13432">
    <property type="entry name" value="TPR_16"/>
    <property type="match status" value="1"/>
</dbReference>
<comment type="caution">
    <text evidence="5">The sequence shown here is derived from an EMBL/GenBank/DDBJ whole genome shotgun (WGS) entry which is preliminary data.</text>
</comment>
<feature type="domain" description="YbgF trimerisation" evidence="4">
    <location>
        <begin position="38"/>
        <end position="110"/>
    </location>
</feature>
<dbReference type="OrthoDB" id="9768142at2"/>
<keyword evidence="2" id="KW-0802">TPR repeat</keyword>
<accession>A0A432VPH4</accession>
<dbReference type="InterPro" id="IPR019734">
    <property type="entry name" value="TPR_rpt"/>
</dbReference>
<comment type="similarity">
    <text evidence="1">Belongs to the CpoB family.</text>
</comment>
<feature type="repeat" description="TPR" evidence="2">
    <location>
        <begin position="198"/>
        <end position="231"/>
    </location>
</feature>
<evidence type="ECO:0000313" key="6">
    <source>
        <dbReference type="Proteomes" id="UP000288212"/>
    </source>
</evidence>
<dbReference type="Gene3D" id="1.20.5.110">
    <property type="match status" value="1"/>
</dbReference>
<dbReference type="Proteomes" id="UP000288212">
    <property type="component" value="Unassembled WGS sequence"/>
</dbReference>
<dbReference type="InterPro" id="IPR032519">
    <property type="entry name" value="YbgF_tri"/>
</dbReference>
<feature type="chain" id="PRO_5019596536" description="Cell division coordinator CpoB" evidence="1">
    <location>
        <begin position="22"/>
        <end position="282"/>
    </location>
</feature>
<keyword evidence="1" id="KW-0132">Cell division</keyword>
<comment type="subcellular location">
    <subcellularLocation>
        <location evidence="1">Periplasm</location>
    </subcellularLocation>
</comment>
<keyword evidence="1" id="KW-0574">Periplasm</keyword>
<evidence type="ECO:0000259" key="4">
    <source>
        <dbReference type="Pfam" id="PF16331"/>
    </source>
</evidence>
<dbReference type="GO" id="GO:0043093">
    <property type="term" value="P:FtsZ-dependent cytokinesis"/>
    <property type="evidence" value="ECO:0007669"/>
    <property type="project" value="UniProtKB-UniRule"/>
</dbReference>
<evidence type="ECO:0000256" key="1">
    <source>
        <dbReference type="HAMAP-Rule" id="MF_02066"/>
    </source>
</evidence>
<dbReference type="Pfam" id="PF13174">
    <property type="entry name" value="TPR_6"/>
    <property type="match status" value="1"/>
</dbReference>
<dbReference type="AlphaFoldDB" id="A0A432VPH4"/>
<evidence type="ECO:0000313" key="5">
    <source>
        <dbReference type="EMBL" id="RUO18045.1"/>
    </source>
</evidence>
<reference evidence="5 6" key="1">
    <citation type="journal article" date="2011" name="Front. Microbiol.">
        <title>Genomic signatures of strain selection and enhancement in Bacillus atrophaeus var. globigii, a historical biowarfare simulant.</title>
        <authorList>
            <person name="Gibbons H.S."/>
            <person name="Broomall S.M."/>
            <person name="McNew L.A."/>
            <person name="Daligault H."/>
            <person name="Chapman C."/>
            <person name="Bruce D."/>
            <person name="Karavis M."/>
            <person name="Krepps M."/>
            <person name="McGregor P.A."/>
            <person name="Hong C."/>
            <person name="Park K.H."/>
            <person name="Akmal A."/>
            <person name="Feldman A."/>
            <person name="Lin J.S."/>
            <person name="Chang W.E."/>
            <person name="Higgs B.W."/>
            <person name="Demirev P."/>
            <person name="Lindquist J."/>
            <person name="Liem A."/>
            <person name="Fochler E."/>
            <person name="Read T.D."/>
            <person name="Tapia R."/>
            <person name="Johnson S."/>
            <person name="Bishop-Lilly K.A."/>
            <person name="Detter C."/>
            <person name="Han C."/>
            <person name="Sozhamannan S."/>
            <person name="Rosenzweig C.N."/>
            <person name="Skowronski E.W."/>
        </authorList>
    </citation>
    <scope>NUCLEOTIDE SEQUENCE [LARGE SCALE GENOMIC DNA]</scope>
    <source>
        <strain evidence="5 6">AK5</strain>
    </source>
</reference>
<evidence type="ECO:0000256" key="2">
    <source>
        <dbReference type="PROSITE-ProRule" id="PRU00339"/>
    </source>
</evidence>
<feature type="compositionally biased region" description="Gly residues" evidence="3">
    <location>
        <begin position="108"/>
        <end position="145"/>
    </location>
</feature>
<dbReference type="GO" id="GO:0030288">
    <property type="term" value="C:outer membrane-bounded periplasmic space"/>
    <property type="evidence" value="ECO:0007669"/>
    <property type="project" value="UniProtKB-UniRule"/>
</dbReference>
<dbReference type="GO" id="GO:0070206">
    <property type="term" value="P:protein trimerization"/>
    <property type="evidence" value="ECO:0007669"/>
    <property type="project" value="InterPro"/>
</dbReference>
<feature type="region of interest" description="Disordered" evidence="3">
    <location>
        <begin position="107"/>
        <end position="152"/>
    </location>
</feature>
<sequence precursor="true">MTRIKLSGVVLALAFTSAAFAQGAPVVNVGGAQSNESASQRLDRLERLLEARTQGQTAMMEQLGRLQRELSELRGMTEEHAFQLDQIVQRQRDIYQELDRLSQQIRSGGAGSGSGFAGSGGAGSGSGLAGAGGAGSGGSGAGGSGSVPTLPVQISDNVSENQAYDRAVRLVLQDRRYDQAIPEFQAFLQAYPNSSYAGNAHYWLGQLFYAQENYDEAVPHFQRVVNDFRDSNKRADCILKLGMIAQARGNAGEARRLFEQVRSEYAGSTEAGMAARQLEQLR</sequence>
<dbReference type="HAMAP" id="MF_02066">
    <property type="entry name" value="CpoB"/>
    <property type="match status" value="1"/>
</dbReference>